<keyword evidence="2" id="KW-0808">Transferase</keyword>
<dbReference type="STRING" id="398512.Bccel_5200"/>
<dbReference type="InterPro" id="IPR000182">
    <property type="entry name" value="GNAT_dom"/>
</dbReference>
<dbReference type="SUPFAM" id="SSF55729">
    <property type="entry name" value="Acyl-CoA N-acyltransferases (Nat)"/>
    <property type="match status" value="1"/>
</dbReference>
<evidence type="ECO:0000313" key="2">
    <source>
        <dbReference type="EMBL" id="KNY29923.1"/>
    </source>
</evidence>
<comment type="caution">
    <text evidence="2">The sequence shown here is derived from an EMBL/GenBank/DDBJ whole genome shotgun (WGS) entry which is preliminary data.</text>
</comment>
<dbReference type="GO" id="GO:0016747">
    <property type="term" value="F:acyltransferase activity, transferring groups other than amino-acyl groups"/>
    <property type="evidence" value="ECO:0007669"/>
    <property type="project" value="InterPro"/>
</dbReference>
<dbReference type="AlphaFoldDB" id="A0A0L6JVQ9"/>
<sequence>MKTGYTCTFAELSDVEDWIRLVDVVKDNFPGLVMQDYRQMLVKNINRQSAICVKHKETIVGILIYSLKQKTLSCMAVHPGHRQMGIATAMIEKMITMFPENSEIWVTTFREDDPKGHAPRALYKKMGFVEDELVMEFGYPNQKFIFRK</sequence>
<dbReference type="Pfam" id="PF13508">
    <property type="entry name" value="Acetyltransf_7"/>
    <property type="match status" value="1"/>
</dbReference>
<feature type="domain" description="N-acetyltransferase" evidence="1">
    <location>
        <begin position="7"/>
        <end position="148"/>
    </location>
</feature>
<accession>A0A0L6JVQ9</accession>
<dbReference type="EMBL" id="LGTC01000001">
    <property type="protein sequence ID" value="KNY29923.1"/>
    <property type="molecule type" value="Genomic_DNA"/>
</dbReference>
<keyword evidence="3" id="KW-1185">Reference proteome</keyword>
<protein>
    <submittedName>
        <fullName evidence="2">GCN5-related N-acetyltransferase</fullName>
    </submittedName>
</protein>
<organism evidence="2 3">
    <name type="scientific">Pseudobacteroides cellulosolvens ATCC 35603 = DSM 2933</name>
    <dbReference type="NCBI Taxonomy" id="398512"/>
    <lineage>
        <taxon>Bacteria</taxon>
        <taxon>Bacillati</taxon>
        <taxon>Bacillota</taxon>
        <taxon>Clostridia</taxon>
        <taxon>Eubacteriales</taxon>
        <taxon>Oscillospiraceae</taxon>
        <taxon>Pseudobacteroides</taxon>
    </lineage>
</organism>
<dbReference type="Gene3D" id="3.40.630.30">
    <property type="match status" value="1"/>
</dbReference>
<name>A0A0L6JVQ9_9FIRM</name>
<dbReference type="OrthoDB" id="8365150at2"/>
<reference evidence="3" key="1">
    <citation type="submission" date="2015-07" db="EMBL/GenBank/DDBJ databases">
        <title>Near-Complete Genome Sequence of the Cellulolytic Bacterium Bacteroides (Pseudobacteroides) cellulosolvens ATCC 35603.</title>
        <authorList>
            <person name="Dassa B."/>
            <person name="Utturkar S.M."/>
            <person name="Klingeman D.M."/>
            <person name="Hurt R.A."/>
            <person name="Keller M."/>
            <person name="Xu J."/>
            <person name="Reddy Y.H.K."/>
            <person name="Borovok I."/>
            <person name="Grinberg I.R."/>
            <person name="Lamed R."/>
            <person name="Zhivin O."/>
            <person name="Bayer E.A."/>
            <person name="Brown S.D."/>
        </authorList>
    </citation>
    <scope>NUCLEOTIDE SEQUENCE [LARGE SCALE GENOMIC DNA]</scope>
    <source>
        <strain evidence="3">DSM 2933</strain>
    </source>
</reference>
<dbReference type="InterPro" id="IPR016181">
    <property type="entry name" value="Acyl_CoA_acyltransferase"/>
</dbReference>
<gene>
    <name evidence="2" type="ORF">Bccel_5200</name>
</gene>
<evidence type="ECO:0000313" key="3">
    <source>
        <dbReference type="Proteomes" id="UP000036923"/>
    </source>
</evidence>
<dbReference type="eggNOG" id="COG0456">
    <property type="taxonomic scope" value="Bacteria"/>
</dbReference>
<evidence type="ECO:0000259" key="1">
    <source>
        <dbReference type="PROSITE" id="PS51186"/>
    </source>
</evidence>
<dbReference type="PROSITE" id="PS51186">
    <property type="entry name" value="GNAT"/>
    <property type="match status" value="1"/>
</dbReference>
<dbReference type="CDD" id="cd04301">
    <property type="entry name" value="NAT_SF"/>
    <property type="match status" value="1"/>
</dbReference>
<dbReference type="Proteomes" id="UP000036923">
    <property type="component" value="Unassembled WGS sequence"/>
</dbReference>
<proteinExistence type="predicted"/>
<dbReference type="RefSeq" id="WP_036943559.1">
    <property type="nucleotide sequence ID" value="NZ_JQKC01000022.1"/>
</dbReference>